<dbReference type="PROSITE" id="PS51257">
    <property type="entry name" value="PROKAR_LIPOPROTEIN"/>
    <property type="match status" value="1"/>
</dbReference>
<evidence type="ECO:0000256" key="1">
    <source>
        <dbReference type="SAM" id="SignalP"/>
    </source>
</evidence>
<keyword evidence="3" id="KW-1185">Reference proteome</keyword>
<evidence type="ECO:0008006" key="4">
    <source>
        <dbReference type="Google" id="ProtNLM"/>
    </source>
</evidence>
<name>A0ABP7PAM0_9SPHI</name>
<organism evidence="2 3">
    <name type="scientific">Mucilaginibacter dorajii</name>
    <dbReference type="NCBI Taxonomy" id="692994"/>
    <lineage>
        <taxon>Bacteria</taxon>
        <taxon>Pseudomonadati</taxon>
        <taxon>Bacteroidota</taxon>
        <taxon>Sphingobacteriia</taxon>
        <taxon>Sphingobacteriales</taxon>
        <taxon>Sphingobacteriaceae</taxon>
        <taxon>Mucilaginibacter</taxon>
    </lineage>
</organism>
<gene>
    <name evidence="2" type="ORF">GCM10022210_07980</name>
</gene>
<evidence type="ECO:0000313" key="2">
    <source>
        <dbReference type="EMBL" id="GAA3962463.1"/>
    </source>
</evidence>
<reference evidence="3" key="1">
    <citation type="journal article" date="2019" name="Int. J. Syst. Evol. Microbiol.">
        <title>The Global Catalogue of Microorganisms (GCM) 10K type strain sequencing project: providing services to taxonomists for standard genome sequencing and annotation.</title>
        <authorList>
            <consortium name="The Broad Institute Genomics Platform"/>
            <consortium name="The Broad Institute Genome Sequencing Center for Infectious Disease"/>
            <person name="Wu L."/>
            <person name="Ma J."/>
        </authorList>
    </citation>
    <scope>NUCLEOTIDE SEQUENCE [LARGE SCALE GENOMIC DNA]</scope>
    <source>
        <strain evidence="3">JCM 16601</strain>
    </source>
</reference>
<dbReference type="Proteomes" id="UP001500742">
    <property type="component" value="Unassembled WGS sequence"/>
</dbReference>
<evidence type="ECO:0000313" key="3">
    <source>
        <dbReference type="Proteomes" id="UP001500742"/>
    </source>
</evidence>
<dbReference type="RefSeq" id="WP_259091790.1">
    <property type="nucleotide sequence ID" value="NZ_BAAAZC010000006.1"/>
</dbReference>
<dbReference type="InterPro" id="IPR029058">
    <property type="entry name" value="AB_hydrolase_fold"/>
</dbReference>
<sequence>MTHSLLRQLVLFLLTVFVSVSCKAQDNPENHVYQYSVKVGTRSAYLWIAPDCKQVRGVIISLANLLERNWLEDSLIRRTAAETGLGVIWVGPAQRGDQYFTADMKPGMEIIFQQMMDDLARESGYPELKTAPVIPMGHSANGHFAWTFANALPARTIACVPVKTIPLPDSLKFKDIPLCYVVGETTEWPQYRVPDPATKPGDRDFYWPVVKQSALALRAHNDNNLVGVVTDAGGGHFDWSAHLAKFIALYIRKACLYRLPEPGQTTLKPVDKSSGWLTGTGGMEKDEFKPAPYSSFSGGSAAGYWFFDQETAMAAMKFEGDRVKRKTQMPTFIQDGQLLPVAKLGYAALKFEPEEDGVSFELKGGFLPEMPPELIGGGQKLGHASGSISFRVIAGPAIQTSRSSFKLQFDRVGMGGELWIQEESAGNAEYRHAVQPGKITISSRLTVGKSQKITFPRLQDVKSGVNKLPLRATSDSGLPVDYYIVSGPAYIENGVLKFTPIPAKSKYPVKVNIVAYQWGRITKPLYQSAEPIEQTFYITR</sequence>
<accession>A0ABP7PAM0</accession>
<feature type="signal peptide" evidence="1">
    <location>
        <begin position="1"/>
        <end position="24"/>
    </location>
</feature>
<dbReference type="Gene3D" id="3.40.50.1820">
    <property type="entry name" value="alpha/beta hydrolase"/>
    <property type="match status" value="1"/>
</dbReference>
<protein>
    <recommendedName>
        <fullName evidence="4">Sialate O-acetylesterase domain-containing protein</fullName>
    </recommendedName>
</protein>
<dbReference type="SUPFAM" id="SSF53474">
    <property type="entry name" value="alpha/beta-Hydrolases"/>
    <property type="match status" value="1"/>
</dbReference>
<dbReference type="EMBL" id="BAAAZC010000006">
    <property type="protein sequence ID" value="GAA3962463.1"/>
    <property type="molecule type" value="Genomic_DNA"/>
</dbReference>
<proteinExistence type="predicted"/>
<keyword evidence="1" id="KW-0732">Signal</keyword>
<feature type="chain" id="PRO_5046691761" description="Sialate O-acetylesterase domain-containing protein" evidence="1">
    <location>
        <begin position="25"/>
        <end position="540"/>
    </location>
</feature>
<comment type="caution">
    <text evidence="2">The sequence shown here is derived from an EMBL/GenBank/DDBJ whole genome shotgun (WGS) entry which is preliminary data.</text>
</comment>